<dbReference type="InterPro" id="IPR016169">
    <property type="entry name" value="FAD-bd_PCMH_sub2"/>
</dbReference>
<evidence type="ECO:0000256" key="4">
    <source>
        <dbReference type="ARBA" id="ARBA00023002"/>
    </source>
</evidence>
<dbReference type="EMBL" id="MU006103">
    <property type="protein sequence ID" value="KAF2836617.1"/>
    <property type="molecule type" value="Genomic_DNA"/>
</dbReference>
<evidence type="ECO:0000256" key="5">
    <source>
        <dbReference type="SAM" id="SignalP"/>
    </source>
</evidence>
<dbReference type="GO" id="GO:0071949">
    <property type="term" value="F:FAD binding"/>
    <property type="evidence" value="ECO:0007669"/>
    <property type="project" value="InterPro"/>
</dbReference>
<dbReference type="GO" id="GO:0016491">
    <property type="term" value="F:oxidoreductase activity"/>
    <property type="evidence" value="ECO:0007669"/>
    <property type="project" value="UniProtKB-KW"/>
</dbReference>
<name>A0A9P4S7D8_9PEZI</name>
<evidence type="ECO:0000313" key="7">
    <source>
        <dbReference type="EMBL" id="KAF2836617.1"/>
    </source>
</evidence>
<feature type="signal peptide" evidence="5">
    <location>
        <begin position="1"/>
        <end position="20"/>
    </location>
</feature>
<dbReference type="Pfam" id="PF01565">
    <property type="entry name" value="FAD_binding_4"/>
    <property type="match status" value="1"/>
</dbReference>
<gene>
    <name evidence="7" type="ORF">M501DRAFT_939374</name>
</gene>
<dbReference type="InterPro" id="IPR016166">
    <property type="entry name" value="FAD-bd_PCMH"/>
</dbReference>
<dbReference type="Proteomes" id="UP000799429">
    <property type="component" value="Unassembled WGS sequence"/>
</dbReference>
<dbReference type="InterPro" id="IPR006094">
    <property type="entry name" value="Oxid_FAD_bind_N"/>
</dbReference>
<dbReference type="InterPro" id="IPR036318">
    <property type="entry name" value="FAD-bd_PCMH-like_sf"/>
</dbReference>
<proteinExistence type="inferred from homology"/>
<dbReference type="AlphaFoldDB" id="A0A9P4S7D8"/>
<keyword evidence="2" id="KW-0285">Flavoprotein</keyword>
<evidence type="ECO:0000256" key="1">
    <source>
        <dbReference type="ARBA" id="ARBA00005466"/>
    </source>
</evidence>
<organism evidence="7 8">
    <name type="scientific">Patellaria atrata CBS 101060</name>
    <dbReference type="NCBI Taxonomy" id="1346257"/>
    <lineage>
        <taxon>Eukaryota</taxon>
        <taxon>Fungi</taxon>
        <taxon>Dikarya</taxon>
        <taxon>Ascomycota</taxon>
        <taxon>Pezizomycotina</taxon>
        <taxon>Dothideomycetes</taxon>
        <taxon>Dothideomycetes incertae sedis</taxon>
        <taxon>Patellariales</taxon>
        <taxon>Patellariaceae</taxon>
        <taxon>Patellaria</taxon>
    </lineage>
</organism>
<dbReference type="OrthoDB" id="2151789at2759"/>
<dbReference type="PANTHER" id="PTHR42973:SF28">
    <property type="entry name" value="FAD-BINDING PCMH-TYPE DOMAIN-CONTAINING PROTEIN"/>
    <property type="match status" value="1"/>
</dbReference>
<protein>
    <submittedName>
        <fullName evidence="7">FAD-binding domain-containing protein</fullName>
    </submittedName>
</protein>
<keyword evidence="8" id="KW-1185">Reference proteome</keyword>
<sequence>MKKISLALGILIGYLPFSAADCNQLHALLPGKVFFEPSEIYNASISSYFPLQGRLSPTCILRPESAKDVSLAVKTLARKRSTHFAIRSGGHSPNHGFSNIDDGVTIDLRSMNDIALSKDWKIARVQSGAVWGDVYPVTDQVGVSVIGGRGGTVGTGGFITGGGISAFSRRRGWGCDNVVNFQVVLASGEIVDANAAHNKDLFRALKGGQNNFGVVTRIDLMTHEQSPFLGGAILYPKEAFDATLDAFTEYMNRSTFDPDELAELSYTYVGGDQSFSLLLNTFHSGSVQSPNSLQRWTSIQPQISSTVRTTNMSKKLQPSSCKVYADLKRVMYGTTSVGISPTIMKKAYTLWEAAVNDTLSRISGMNSAFIIQPTPPPPKSFANSLGFGNAAVPEADSVIVLLAHNWDSEADSKVVEDRTYELIREINNAAADEHVEERFRYLNYAASKQKIFDGYGQASKAFLRKVARKYDPDGVFQRQVKGGFKVF</sequence>
<keyword evidence="4" id="KW-0560">Oxidoreductase</keyword>
<dbReference type="InterPro" id="IPR050416">
    <property type="entry name" value="FAD-linked_Oxidoreductase"/>
</dbReference>
<comment type="caution">
    <text evidence="7">The sequence shown here is derived from an EMBL/GenBank/DDBJ whole genome shotgun (WGS) entry which is preliminary data.</text>
</comment>
<reference evidence="7" key="1">
    <citation type="journal article" date="2020" name="Stud. Mycol.">
        <title>101 Dothideomycetes genomes: a test case for predicting lifestyles and emergence of pathogens.</title>
        <authorList>
            <person name="Haridas S."/>
            <person name="Albert R."/>
            <person name="Binder M."/>
            <person name="Bloem J."/>
            <person name="Labutti K."/>
            <person name="Salamov A."/>
            <person name="Andreopoulos B."/>
            <person name="Baker S."/>
            <person name="Barry K."/>
            <person name="Bills G."/>
            <person name="Bluhm B."/>
            <person name="Cannon C."/>
            <person name="Castanera R."/>
            <person name="Culley D."/>
            <person name="Daum C."/>
            <person name="Ezra D."/>
            <person name="Gonzalez J."/>
            <person name="Henrissat B."/>
            <person name="Kuo A."/>
            <person name="Liang C."/>
            <person name="Lipzen A."/>
            <person name="Lutzoni F."/>
            <person name="Magnuson J."/>
            <person name="Mondo S."/>
            <person name="Nolan M."/>
            <person name="Ohm R."/>
            <person name="Pangilinan J."/>
            <person name="Park H.-J."/>
            <person name="Ramirez L."/>
            <person name="Alfaro M."/>
            <person name="Sun H."/>
            <person name="Tritt A."/>
            <person name="Yoshinaga Y."/>
            <person name="Zwiers L.-H."/>
            <person name="Turgeon B."/>
            <person name="Goodwin S."/>
            <person name="Spatafora J."/>
            <person name="Crous P."/>
            <person name="Grigoriev I."/>
        </authorList>
    </citation>
    <scope>NUCLEOTIDE SEQUENCE</scope>
    <source>
        <strain evidence="7">CBS 101060</strain>
    </source>
</reference>
<evidence type="ECO:0000313" key="8">
    <source>
        <dbReference type="Proteomes" id="UP000799429"/>
    </source>
</evidence>
<dbReference type="SUPFAM" id="SSF56176">
    <property type="entry name" value="FAD-binding/transporter-associated domain-like"/>
    <property type="match status" value="1"/>
</dbReference>
<dbReference type="PROSITE" id="PS51387">
    <property type="entry name" value="FAD_PCMH"/>
    <property type="match status" value="1"/>
</dbReference>
<feature type="chain" id="PRO_5040138405" evidence="5">
    <location>
        <begin position="21"/>
        <end position="487"/>
    </location>
</feature>
<evidence type="ECO:0000259" key="6">
    <source>
        <dbReference type="PROSITE" id="PS51387"/>
    </source>
</evidence>
<comment type="similarity">
    <text evidence="1">Belongs to the oxygen-dependent FAD-linked oxidoreductase family.</text>
</comment>
<evidence type="ECO:0000256" key="2">
    <source>
        <dbReference type="ARBA" id="ARBA00022630"/>
    </source>
</evidence>
<keyword evidence="3" id="KW-0274">FAD</keyword>
<feature type="domain" description="FAD-binding PCMH-type" evidence="6">
    <location>
        <begin position="53"/>
        <end position="225"/>
    </location>
</feature>
<dbReference type="Gene3D" id="3.30.465.10">
    <property type="match status" value="1"/>
</dbReference>
<evidence type="ECO:0000256" key="3">
    <source>
        <dbReference type="ARBA" id="ARBA00022827"/>
    </source>
</evidence>
<accession>A0A9P4S7D8</accession>
<dbReference type="PANTHER" id="PTHR42973">
    <property type="entry name" value="BINDING OXIDOREDUCTASE, PUTATIVE (AFU_ORTHOLOGUE AFUA_1G17690)-RELATED"/>
    <property type="match status" value="1"/>
</dbReference>
<keyword evidence="5" id="KW-0732">Signal</keyword>